<dbReference type="EMBL" id="JAWDJO010000026">
    <property type="protein sequence ID" value="KAL1899020.1"/>
    <property type="molecule type" value="Genomic_DNA"/>
</dbReference>
<reference evidence="2 3" key="1">
    <citation type="journal article" date="2024" name="IMA Fungus">
        <title>IMA Genome - F19 : A genome assembly and annotation guide to empower mycologists, including annotated draft genome sequences of Ceratocystis pirilliformis, Diaporthe australafricana, Fusarium ophioides, Paecilomyces lecythidis, and Sporothrix stenoceras.</title>
        <authorList>
            <person name="Aylward J."/>
            <person name="Wilson A.M."/>
            <person name="Visagie C.M."/>
            <person name="Spraker J."/>
            <person name="Barnes I."/>
            <person name="Buitendag C."/>
            <person name="Ceriani C."/>
            <person name="Del Mar Angel L."/>
            <person name="du Plessis D."/>
            <person name="Fuchs T."/>
            <person name="Gasser K."/>
            <person name="Kramer D."/>
            <person name="Li W."/>
            <person name="Munsamy K."/>
            <person name="Piso A."/>
            <person name="Price J.L."/>
            <person name="Sonnekus B."/>
            <person name="Thomas C."/>
            <person name="van der Nest A."/>
            <person name="van Dijk A."/>
            <person name="van Heerden A."/>
            <person name="van Vuuren N."/>
            <person name="Yilmaz N."/>
            <person name="Duong T.A."/>
            <person name="van der Merwe N.A."/>
            <person name="Wingfield M.J."/>
            <person name="Wingfield B.D."/>
        </authorList>
    </citation>
    <scope>NUCLEOTIDE SEQUENCE [LARGE SCALE GENOMIC DNA]</scope>
    <source>
        <strain evidence="2 3">CMW 12675</strain>
    </source>
</reference>
<accession>A0ABR3ZEC1</accession>
<feature type="compositionally biased region" description="Low complexity" evidence="1">
    <location>
        <begin position="14"/>
        <end position="24"/>
    </location>
</feature>
<protein>
    <recommendedName>
        <fullName evidence="4">BZIP domain-containing protein</fullName>
    </recommendedName>
</protein>
<evidence type="ECO:0000313" key="3">
    <source>
        <dbReference type="Proteomes" id="UP001583280"/>
    </source>
</evidence>
<name>A0ABR3ZEC1_9PEZI</name>
<dbReference type="PANTHER" id="PTHR39607">
    <property type="entry name" value="XANTHOCILLIN BIOSYNTHESIS CLUSTER TRANSCRIPTION FACTOR XANC-RELATED"/>
    <property type="match status" value="1"/>
</dbReference>
<organism evidence="2 3">
    <name type="scientific">Ceratocystis pirilliformis</name>
    <dbReference type="NCBI Taxonomy" id="259994"/>
    <lineage>
        <taxon>Eukaryota</taxon>
        <taxon>Fungi</taxon>
        <taxon>Dikarya</taxon>
        <taxon>Ascomycota</taxon>
        <taxon>Pezizomycotina</taxon>
        <taxon>Sordariomycetes</taxon>
        <taxon>Hypocreomycetidae</taxon>
        <taxon>Microascales</taxon>
        <taxon>Ceratocystidaceae</taxon>
        <taxon>Ceratocystis</taxon>
    </lineage>
</organism>
<comment type="caution">
    <text evidence="2">The sequence shown here is derived from an EMBL/GenBank/DDBJ whole genome shotgun (WGS) entry which is preliminary data.</text>
</comment>
<dbReference type="InterPro" id="IPR052635">
    <property type="entry name" value="Sec_Metab_Biosynth_Reg"/>
</dbReference>
<evidence type="ECO:0008006" key="4">
    <source>
        <dbReference type="Google" id="ProtNLM"/>
    </source>
</evidence>
<sequence length="56" mass="6338">MSSNPSKEPERSSSRTPSGASSSGKGKRQSKSDDWSEVTDPEERRRIQNRIAQRKF</sequence>
<evidence type="ECO:0000256" key="1">
    <source>
        <dbReference type="SAM" id="MobiDB-lite"/>
    </source>
</evidence>
<evidence type="ECO:0000313" key="2">
    <source>
        <dbReference type="EMBL" id="KAL1899020.1"/>
    </source>
</evidence>
<keyword evidence="3" id="KW-1185">Reference proteome</keyword>
<feature type="region of interest" description="Disordered" evidence="1">
    <location>
        <begin position="1"/>
        <end position="56"/>
    </location>
</feature>
<proteinExistence type="predicted"/>
<dbReference type="Proteomes" id="UP001583280">
    <property type="component" value="Unassembled WGS sequence"/>
</dbReference>
<dbReference type="PANTHER" id="PTHR39607:SF2">
    <property type="entry name" value="BZIP DOMAIN-CONTAINING PROTEIN"/>
    <property type="match status" value="1"/>
</dbReference>
<gene>
    <name evidence="2" type="ORF">Cpir12675_001576</name>
</gene>
<feature type="non-terminal residue" evidence="2">
    <location>
        <position position="56"/>
    </location>
</feature>